<feature type="compositionally biased region" description="Low complexity" evidence="1">
    <location>
        <begin position="144"/>
        <end position="154"/>
    </location>
</feature>
<reference evidence="3" key="1">
    <citation type="submission" date="2018-08" db="EMBL/GenBank/DDBJ databases">
        <authorList>
            <person name="Rossello M."/>
        </authorList>
    </citation>
    <scope>NUCLEOTIDE SEQUENCE [LARGE SCALE GENOMIC DNA]</scope>
    <source>
        <strain evidence="3">cv. Chinese Spring</strain>
    </source>
</reference>
<keyword evidence="2" id="KW-0472">Membrane</keyword>
<feature type="region of interest" description="Disordered" evidence="1">
    <location>
        <begin position="1"/>
        <end position="228"/>
    </location>
</feature>
<organism evidence="3">
    <name type="scientific">Triticum aestivum</name>
    <name type="common">Wheat</name>
    <dbReference type="NCBI Taxonomy" id="4565"/>
    <lineage>
        <taxon>Eukaryota</taxon>
        <taxon>Viridiplantae</taxon>
        <taxon>Streptophyta</taxon>
        <taxon>Embryophyta</taxon>
        <taxon>Tracheophyta</taxon>
        <taxon>Spermatophyta</taxon>
        <taxon>Magnoliopsida</taxon>
        <taxon>Liliopsida</taxon>
        <taxon>Poales</taxon>
        <taxon>Poaceae</taxon>
        <taxon>BOP clade</taxon>
        <taxon>Pooideae</taxon>
        <taxon>Triticodae</taxon>
        <taxon>Triticeae</taxon>
        <taxon>Triticinae</taxon>
        <taxon>Triticum</taxon>
    </lineage>
</organism>
<evidence type="ECO:0000313" key="3">
    <source>
        <dbReference type="EnsemblPlants" id="TraesCS3B02G048300.1"/>
    </source>
</evidence>
<protein>
    <submittedName>
        <fullName evidence="3">Uncharacterized protein</fullName>
    </submittedName>
</protein>
<keyword evidence="2" id="KW-1133">Transmembrane helix</keyword>
<dbReference type="OMA" id="MATRFAF"/>
<feature type="region of interest" description="Disordered" evidence="1">
    <location>
        <begin position="263"/>
        <end position="282"/>
    </location>
</feature>
<feature type="compositionally biased region" description="Basic and acidic residues" evidence="1">
    <location>
        <begin position="35"/>
        <end position="46"/>
    </location>
</feature>
<proteinExistence type="predicted"/>
<name>A0A077RPL9_WHEAT</name>
<dbReference type="Gramene" id="TraesCS3B03G0107300.1">
    <property type="protein sequence ID" value="TraesCS3B03G0107300.1.CDS"/>
    <property type="gene ID" value="TraesCS3B03G0107300"/>
</dbReference>
<dbReference type="OrthoDB" id="686093at2759"/>
<dbReference type="Gramene" id="TraesCS3B02G048300.1">
    <property type="protein sequence ID" value="TraesCS3B02G048300.1"/>
    <property type="gene ID" value="TraesCS3B02G048300"/>
</dbReference>
<dbReference type="Gramene" id="TraesNOR3B03G01570250.1">
    <property type="protein sequence ID" value="TraesNOR3B03G01570250.1"/>
    <property type="gene ID" value="TraesNOR3B03G01570250"/>
</dbReference>
<dbReference type="AlphaFoldDB" id="A0A077RPL9"/>
<dbReference type="EnsemblPlants" id="TraesCS3B02G048300.1">
    <property type="protein sequence ID" value="TraesCS3B02G048300.1"/>
    <property type="gene ID" value="TraesCS3B02G048300"/>
</dbReference>
<reference evidence="3" key="2">
    <citation type="submission" date="2018-10" db="UniProtKB">
        <authorList>
            <consortium name="EnsemblPlants"/>
        </authorList>
    </citation>
    <scope>IDENTIFICATION</scope>
</reference>
<evidence type="ECO:0000313" key="4">
    <source>
        <dbReference type="Proteomes" id="UP000019116"/>
    </source>
</evidence>
<feature type="compositionally biased region" description="Low complexity" evidence="1">
    <location>
        <begin position="198"/>
        <end position="213"/>
    </location>
</feature>
<keyword evidence="2" id="KW-0812">Transmembrane</keyword>
<evidence type="ECO:0000256" key="1">
    <source>
        <dbReference type="SAM" id="MobiDB-lite"/>
    </source>
</evidence>
<evidence type="ECO:0000256" key="2">
    <source>
        <dbReference type="SAM" id="Phobius"/>
    </source>
</evidence>
<feature type="transmembrane region" description="Helical" evidence="2">
    <location>
        <begin position="335"/>
        <end position="359"/>
    </location>
</feature>
<sequence length="395" mass="40728">MEQHERSAVDPLEGQTEQGEEDPAPSAVLAGEVAGAKEGEQERVPETHNPVGAAASEGARKQDLDEPSPESDEAAAASANIKSEDREALEDPMETHFEFRSAAADATPPYTSLRARSRKQAGPTKFTAVGAPDGAGSEAPVLGASSSSSPARAAGTHEDFSAMAVPGDTVAIAHASPPDSNRRLPSRNRKQYSPMRFASAGASTSTGAPAAGDPAPPARGRKQPRPEHFIPEEAAATAGAKARRANIVLDRFLSSTMARGSSASDWASDVTAEDAGQPERPRGVESFRIRDASRHAARACGLRVAISRLGASCGGASSPSTAAPGEPEGSGSGRMYGILAVLGASLALSVVSCVLFYLVGRGSEAAPSGENQDKVMAPASQFSCNFVVQAYVYVF</sequence>
<accession>A0A077RPL9</accession>
<dbReference type="Gramene" id="TraesCAD_scaffold_004365_01G000300.1">
    <property type="protein sequence ID" value="TraesCAD_scaffold_004365_01G000300.1"/>
    <property type="gene ID" value="TraesCAD_scaffold_004365_01G000300"/>
</dbReference>
<dbReference type="HOGENOM" id="CLU_685827_0_0_1"/>
<dbReference type="Proteomes" id="UP000019116">
    <property type="component" value="Chromosome 3B"/>
</dbReference>
<keyword evidence="4" id="KW-1185">Reference proteome</keyword>